<evidence type="ECO:0000313" key="2">
    <source>
        <dbReference type="EMBL" id="ART31592.1"/>
    </source>
</evidence>
<proteinExistence type="predicted"/>
<accession>A0A1Y0B2C2</accession>
<reference evidence="2" key="1">
    <citation type="submission" date="2017-03" db="EMBL/GenBank/DDBJ databases">
        <title>The mitochondrial genome of the carnivorous plant Utricularia reniformis (Lentibulariaceae): structure, comparative analysis and evolutionary landmarks.</title>
        <authorList>
            <person name="Silva S.R."/>
            <person name="Alvarenga D.O."/>
            <person name="Michael T.P."/>
            <person name="Miranda V.F.O."/>
            <person name="Varani A.M."/>
        </authorList>
    </citation>
    <scope>NUCLEOTIDE SEQUENCE</scope>
</reference>
<sequence>MLAAKTKSLSQVTPSPPEGKETYAIRCKGGLAGTQTSSLEKEPR</sequence>
<dbReference type="EMBL" id="KY774314">
    <property type="protein sequence ID" value="ART31592.1"/>
    <property type="molecule type" value="Genomic_DNA"/>
</dbReference>
<protein>
    <submittedName>
        <fullName evidence="2">Uncharacterized protein</fullName>
    </submittedName>
</protein>
<gene>
    <name evidence="2" type="ORF">AEK19_MT1397</name>
</gene>
<name>A0A1Y0B2C2_9LAMI</name>
<evidence type="ECO:0000256" key="1">
    <source>
        <dbReference type="SAM" id="MobiDB-lite"/>
    </source>
</evidence>
<keyword evidence="2" id="KW-0496">Mitochondrion</keyword>
<geneLocation type="mitochondrion" evidence="2"/>
<feature type="region of interest" description="Disordered" evidence="1">
    <location>
        <begin position="1"/>
        <end position="23"/>
    </location>
</feature>
<organism evidence="2">
    <name type="scientific">Utricularia reniformis</name>
    <dbReference type="NCBI Taxonomy" id="192314"/>
    <lineage>
        <taxon>Eukaryota</taxon>
        <taxon>Viridiplantae</taxon>
        <taxon>Streptophyta</taxon>
        <taxon>Embryophyta</taxon>
        <taxon>Tracheophyta</taxon>
        <taxon>Spermatophyta</taxon>
        <taxon>Magnoliopsida</taxon>
        <taxon>eudicotyledons</taxon>
        <taxon>Gunneridae</taxon>
        <taxon>Pentapetalae</taxon>
        <taxon>asterids</taxon>
        <taxon>lamiids</taxon>
        <taxon>Lamiales</taxon>
        <taxon>Lentibulariaceae</taxon>
        <taxon>Utricularia</taxon>
    </lineage>
</organism>
<dbReference type="AlphaFoldDB" id="A0A1Y0B2C2"/>